<name>A0ACA9Q3R1_9GLOM</name>
<dbReference type="Proteomes" id="UP000789920">
    <property type="component" value="Unassembled WGS sequence"/>
</dbReference>
<organism evidence="1 2">
    <name type="scientific">Racocetra persica</name>
    <dbReference type="NCBI Taxonomy" id="160502"/>
    <lineage>
        <taxon>Eukaryota</taxon>
        <taxon>Fungi</taxon>
        <taxon>Fungi incertae sedis</taxon>
        <taxon>Mucoromycota</taxon>
        <taxon>Glomeromycotina</taxon>
        <taxon>Glomeromycetes</taxon>
        <taxon>Diversisporales</taxon>
        <taxon>Gigasporaceae</taxon>
        <taxon>Racocetra</taxon>
    </lineage>
</organism>
<keyword evidence="2" id="KW-1185">Reference proteome</keyword>
<gene>
    <name evidence="1" type="ORF">RPERSI_LOCUS12489</name>
</gene>
<proteinExistence type="predicted"/>
<accession>A0ACA9Q3R1</accession>
<dbReference type="EMBL" id="CAJVQC010026807">
    <property type="protein sequence ID" value="CAG8734315.1"/>
    <property type="molecule type" value="Genomic_DNA"/>
</dbReference>
<evidence type="ECO:0000313" key="2">
    <source>
        <dbReference type="Proteomes" id="UP000789920"/>
    </source>
</evidence>
<feature type="non-terminal residue" evidence="1">
    <location>
        <position position="126"/>
    </location>
</feature>
<sequence length="126" mass="14548">MEKRGYSVRREDQKNGHESEKSYIWVVEKLASLIFFDISPLVFVTDNDAALIGALKKVFPQSENLLCTWHILNNFKKNLRKHFDDNSYDEIIKIVDRIIHLRDYGALNLAIASYKVLAASSFNANE</sequence>
<comment type="caution">
    <text evidence="1">The sequence shown here is derived from an EMBL/GenBank/DDBJ whole genome shotgun (WGS) entry which is preliminary data.</text>
</comment>
<protein>
    <submittedName>
        <fullName evidence="1">12280_t:CDS:1</fullName>
    </submittedName>
</protein>
<reference evidence="1" key="1">
    <citation type="submission" date="2021-06" db="EMBL/GenBank/DDBJ databases">
        <authorList>
            <person name="Kallberg Y."/>
            <person name="Tangrot J."/>
            <person name="Rosling A."/>
        </authorList>
    </citation>
    <scope>NUCLEOTIDE SEQUENCE</scope>
    <source>
        <strain evidence="1">MA461A</strain>
    </source>
</reference>
<evidence type="ECO:0000313" key="1">
    <source>
        <dbReference type="EMBL" id="CAG8734315.1"/>
    </source>
</evidence>